<comment type="caution">
    <text evidence="9">The sequence shown here is derived from an EMBL/GenBank/DDBJ whole genome shotgun (WGS) entry which is preliminary data.</text>
</comment>
<dbReference type="PRINTS" id="PR00844">
    <property type="entry name" value="GLHYDRLASE48"/>
</dbReference>
<accession>A0ABN2PSQ9</accession>
<feature type="domain" description="CBM2" evidence="8">
    <location>
        <begin position="46"/>
        <end position="155"/>
    </location>
</feature>
<keyword evidence="5" id="KW-0326">Glycosidase</keyword>
<dbReference type="SUPFAM" id="SSF49384">
    <property type="entry name" value="Carbohydrate-binding domain"/>
    <property type="match status" value="1"/>
</dbReference>
<keyword evidence="10" id="KW-1185">Reference proteome</keyword>
<feature type="signal peptide" evidence="7">
    <location>
        <begin position="1"/>
        <end position="48"/>
    </location>
</feature>
<dbReference type="Gene3D" id="1.50.10.10">
    <property type="match status" value="1"/>
</dbReference>
<evidence type="ECO:0000256" key="1">
    <source>
        <dbReference type="ARBA" id="ARBA00022729"/>
    </source>
</evidence>
<dbReference type="Pfam" id="PF02011">
    <property type="entry name" value="Glyco_hydro_48"/>
    <property type="match status" value="1"/>
</dbReference>
<evidence type="ECO:0000259" key="8">
    <source>
        <dbReference type="PROSITE" id="PS51173"/>
    </source>
</evidence>
<evidence type="ECO:0000256" key="5">
    <source>
        <dbReference type="ARBA" id="ARBA00023295"/>
    </source>
</evidence>
<dbReference type="InterPro" id="IPR023309">
    <property type="entry name" value="Endo-1-4-beta-glucanase_dom2"/>
</dbReference>
<proteinExistence type="predicted"/>
<reference evidence="9 10" key="1">
    <citation type="journal article" date="2019" name="Int. J. Syst. Evol. Microbiol.">
        <title>The Global Catalogue of Microorganisms (GCM) 10K type strain sequencing project: providing services to taxonomists for standard genome sequencing and annotation.</title>
        <authorList>
            <consortium name="The Broad Institute Genomics Platform"/>
            <consortium name="The Broad Institute Genome Sequencing Center for Infectious Disease"/>
            <person name="Wu L."/>
            <person name="Ma J."/>
        </authorList>
    </citation>
    <scope>NUCLEOTIDE SEQUENCE [LARGE SCALE GENOMIC DNA]</scope>
    <source>
        <strain evidence="9 10">JCM 13581</strain>
    </source>
</reference>
<evidence type="ECO:0000256" key="4">
    <source>
        <dbReference type="ARBA" id="ARBA00023277"/>
    </source>
</evidence>
<dbReference type="InterPro" id="IPR008965">
    <property type="entry name" value="CBM2/CBM3_carb-bd_dom_sf"/>
</dbReference>
<keyword evidence="1 7" id="KW-0732">Signal</keyword>
<dbReference type="RefSeq" id="WP_344265340.1">
    <property type="nucleotide sequence ID" value="NZ_BAAAMJ010000066.1"/>
</dbReference>
<keyword evidence="6" id="KW-0624">Polysaccharide degradation</keyword>
<sequence>MRVRTRPPEDKPRTARRRRGLRSLLLAGTAALALPLSMTAALSGSAQAAAGECSVDYSVNDWGSGFTANLTITNESAQPINGWTLTYAYSGNQQLSQGWNATWSQSGQNVTVNSLDWNGTIAPGGTASAGANFTYSGTNTAPTSFAVNGVTCGEEPPADDPAVLASPSQLGIQPGQTGTFGVRLSAQPESNVQVSVARTAGNSNLTVSSGASLTFTPANWNTAQQVTIAAGQEGSGPATFTVSAPGHEPATVTATQLSGADSPHEERFLELYGQVMDPANGYFSEEGIPYHAVETLNVEAPDHGHETTSEAYSYLIWLQAMYGKVTGDWGPFNEAWDVMETYMIPGPVDQPTNSFYDPSSPATYAAEHMDPSNYPSPINGDIPVGQDPLAAELSSTYGTDEIYGMHWLQDVDNVYGFGNAPGAPCAGGPDTPGPSFINTFQRGPHESVWRTVPHPSCDDFTYGGENGFLDLFIDDDQYAEQWRYTAAPDADARAVQAAFWANRWASEQGNQGQIAGTLDKAAKMGDYLRYAMFDKYFKQAGDCTSAASCPGATGRGSAHYLLSWYYSWGGALDADAGWAWRIGSSHSHFGYQNPMTAHALLTDPDLAPASPTARADWENSLQRQVELYRWLQSADGGIAGGVTNSWEGSYQNPPAGTATFYGMFYDEAPVYRDPPSNQWFGMQAWSMQRLAEYYYETGDAMAGEVMDKWAAWVMSEVTIGDNGDFQIPATLSWSGQPDNWNPANPGSNSGLRVTVTDYSQDVGVTGSLANALAFYAAASGNEQAKDMAAGLLDAMWYHQDDLGIATTETRTDYERFNEELYIPPGWSGTMPNGDVIEPGATFSSIRSFYQNDPDWAQVSAYANGTGPAPTFEYHRFWAQADIALALGTYADLFGE</sequence>
<dbReference type="Proteomes" id="UP001501303">
    <property type="component" value="Unassembled WGS sequence"/>
</dbReference>
<protein>
    <submittedName>
        <fullName evidence="9">Glycoside hydrolase family 48 protein</fullName>
    </submittedName>
</protein>
<dbReference type="InterPro" id="IPR001919">
    <property type="entry name" value="CBD2"/>
</dbReference>
<feature type="chain" id="PRO_5045588235" evidence="7">
    <location>
        <begin position="49"/>
        <end position="895"/>
    </location>
</feature>
<evidence type="ECO:0000313" key="10">
    <source>
        <dbReference type="Proteomes" id="UP001501303"/>
    </source>
</evidence>
<name>A0ABN2PSQ9_9ACTN</name>
<dbReference type="SUPFAM" id="SSF48208">
    <property type="entry name" value="Six-hairpin glycosidases"/>
    <property type="match status" value="1"/>
</dbReference>
<evidence type="ECO:0000256" key="6">
    <source>
        <dbReference type="ARBA" id="ARBA00023326"/>
    </source>
</evidence>
<dbReference type="Gene3D" id="4.10.870.10">
    <property type="entry name" value="Endo-1,4-beta-glucanase f. Domain 3"/>
    <property type="match status" value="1"/>
</dbReference>
<evidence type="ECO:0000313" key="9">
    <source>
        <dbReference type="EMBL" id="GAA1931386.1"/>
    </source>
</evidence>
<evidence type="ECO:0000256" key="2">
    <source>
        <dbReference type="ARBA" id="ARBA00022801"/>
    </source>
</evidence>
<dbReference type="InterPro" id="IPR012341">
    <property type="entry name" value="6hp_glycosidase-like_sf"/>
</dbReference>
<dbReference type="Gene3D" id="2.60.40.290">
    <property type="match status" value="1"/>
</dbReference>
<gene>
    <name evidence="9" type="ORF">GCM10009716_43200</name>
</gene>
<keyword evidence="2 9" id="KW-0378">Hydrolase</keyword>
<evidence type="ECO:0000256" key="7">
    <source>
        <dbReference type="SAM" id="SignalP"/>
    </source>
</evidence>
<dbReference type="InterPro" id="IPR000556">
    <property type="entry name" value="Glyco_hydro_48F"/>
</dbReference>
<dbReference type="EMBL" id="BAAAMJ010000066">
    <property type="protein sequence ID" value="GAA1931386.1"/>
    <property type="molecule type" value="Genomic_DNA"/>
</dbReference>
<keyword evidence="4" id="KW-0119">Carbohydrate metabolism</keyword>
<organism evidence="9 10">
    <name type="scientific">Streptomyces sodiiphilus</name>
    <dbReference type="NCBI Taxonomy" id="226217"/>
    <lineage>
        <taxon>Bacteria</taxon>
        <taxon>Bacillati</taxon>
        <taxon>Actinomycetota</taxon>
        <taxon>Actinomycetes</taxon>
        <taxon>Kitasatosporales</taxon>
        <taxon>Streptomycetaceae</taxon>
        <taxon>Streptomyces</taxon>
    </lineage>
</organism>
<evidence type="ECO:0000256" key="3">
    <source>
        <dbReference type="ARBA" id="ARBA00023001"/>
    </source>
</evidence>
<dbReference type="SMART" id="SM00637">
    <property type="entry name" value="CBD_II"/>
    <property type="match status" value="1"/>
</dbReference>
<keyword evidence="3" id="KW-0136">Cellulose degradation</keyword>
<dbReference type="PROSITE" id="PS51173">
    <property type="entry name" value="CBM2"/>
    <property type="match status" value="1"/>
</dbReference>
<dbReference type="Pfam" id="PF00553">
    <property type="entry name" value="CBM_2"/>
    <property type="match status" value="1"/>
</dbReference>
<dbReference type="Gene3D" id="2.170.160.10">
    <property type="entry name" value="Endo-1,4-beta-glucanase f. Domain 2"/>
    <property type="match status" value="1"/>
</dbReference>
<dbReference type="InterPro" id="IPR012291">
    <property type="entry name" value="CBM2_carb-bd_dom_sf"/>
</dbReference>
<dbReference type="InterPro" id="IPR008928">
    <property type="entry name" value="6-hairpin_glycosidase_sf"/>
</dbReference>
<dbReference type="GO" id="GO:0016787">
    <property type="term" value="F:hydrolase activity"/>
    <property type="evidence" value="ECO:0007669"/>
    <property type="project" value="UniProtKB-KW"/>
</dbReference>
<dbReference type="InterPro" id="IPR027390">
    <property type="entry name" value="Endoglucanase_F_dom3"/>
</dbReference>